<evidence type="ECO:0008006" key="3">
    <source>
        <dbReference type="Google" id="ProtNLM"/>
    </source>
</evidence>
<accession>A0A329NCR1</accession>
<name>A0A329NCR1_9LACT</name>
<protein>
    <recommendedName>
        <fullName evidence="3">Phage protein</fullName>
    </recommendedName>
</protein>
<dbReference type="RefSeq" id="WP_111853324.1">
    <property type="nucleotide sequence ID" value="NZ_CP127382.2"/>
</dbReference>
<gene>
    <name evidence="1" type="ORF">F6I34_08010</name>
</gene>
<evidence type="ECO:0000313" key="2">
    <source>
        <dbReference type="Proteomes" id="UP000326476"/>
    </source>
</evidence>
<comment type="caution">
    <text evidence="1">The sequence shown here is derived from an EMBL/GenBank/DDBJ whole genome shotgun (WGS) entry which is preliminary data.</text>
</comment>
<reference evidence="2" key="1">
    <citation type="submission" date="2019-09" db="EMBL/GenBank/DDBJ databases">
        <title>Draft genome sequence assemblies of isolates from the urinary tract.</title>
        <authorList>
            <person name="Mores C.R."/>
            <person name="Putonti C."/>
            <person name="Wolfe A.J."/>
        </authorList>
    </citation>
    <scope>NUCLEOTIDE SEQUENCE [LARGE SCALE GENOMIC DNA]</scope>
    <source>
        <strain evidence="2">UMB8614</strain>
    </source>
</reference>
<organism evidence="1 2">
    <name type="scientific">Aerococcus tenax</name>
    <dbReference type="NCBI Taxonomy" id="3078812"/>
    <lineage>
        <taxon>Bacteria</taxon>
        <taxon>Bacillati</taxon>
        <taxon>Bacillota</taxon>
        <taxon>Bacilli</taxon>
        <taxon>Lactobacillales</taxon>
        <taxon>Aerococcaceae</taxon>
        <taxon>Aerococcus</taxon>
    </lineage>
</organism>
<dbReference type="Proteomes" id="UP000326476">
    <property type="component" value="Unassembled WGS sequence"/>
</dbReference>
<evidence type="ECO:0000313" key="1">
    <source>
        <dbReference type="EMBL" id="KAA9238579.1"/>
    </source>
</evidence>
<keyword evidence="2" id="KW-1185">Reference proteome</keyword>
<dbReference type="AlphaFoldDB" id="A0A329NCR1"/>
<proteinExistence type="predicted"/>
<sequence length="112" mass="12479">MGHIKGVPVVLITQVANGVDPFGQPIYEEKEIVVDNVLIAPTLSQDVLNQLNITGDKAVYTLAIPKGDQNQWQNQKVKFFGKTWRVIGMPLEGIESMIPLDWNKKVMVEAYG</sequence>
<dbReference type="EMBL" id="VYVN01000024">
    <property type="protein sequence ID" value="KAA9238579.1"/>
    <property type="molecule type" value="Genomic_DNA"/>
</dbReference>